<feature type="compositionally biased region" description="Polar residues" evidence="1">
    <location>
        <begin position="1"/>
        <end position="12"/>
    </location>
</feature>
<evidence type="ECO:0000256" key="1">
    <source>
        <dbReference type="SAM" id="MobiDB-lite"/>
    </source>
</evidence>
<dbReference type="AlphaFoldDB" id="A0A1A9KH04"/>
<dbReference type="RefSeq" id="WP_064584058.1">
    <property type="nucleotide sequence ID" value="NZ_CP015878.1"/>
</dbReference>
<evidence type="ECO:0000313" key="3">
    <source>
        <dbReference type="Proteomes" id="UP000077748"/>
    </source>
</evidence>
<feature type="region of interest" description="Disordered" evidence="1">
    <location>
        <begin position="1"/>
        <end position="28"/>
    </location>
</feature>
<protein>
    <submittedName>
        <fullName evidence="2">Uncharacterized protein</fullName>
    </submittedName>
</protein>
<name>A0A1A9KH04_9PSED</name>
<organism evidence="2 3">
    <name type="scientific">Pseudomonas citronellolis</name>
    <dbReference type="NCBI Taxonomy" id="53408"/>
    <lineage>
        <taxon>Bacteria</taxon>
        <taxon>Pseudomonadati</taxon>
        <taxon>Pseudomonadota</taxon>
        <taxon>Gammaproteobacteria</taxon>
        <taxon>Pseudomonadales</taxon>
        <taxon>Pseudomonadaceae</taxon>
        <taxon>Pseudomonas</taxon>
    </lineage>
</organism>
<reference evidence="2 3" key="1">
    <citation type="submission" date="2016-05" db="EMBL/GenBank/DDBJ databases">
        <title>Genome Sequence of Pseudomonas citronellolis Strain SJTE-3, an Estrogens and Persistent Organic Pollutants degradation strain.</title>
        <authorList>
            <person name="Liang R."/>
        </authorList>
    </citation>
    <scope>NUCLEOTIDE SEQUENCE [LARGE SCALE GENOMIC DNA]</scope>
    <source>
        <strain evidence="2 3">SJTE-3</strain>
    </source>
</reference>
<dbReference type="EMBL" id="CP015878">
    <property type="protein sequence ID" value="ANI16805.1"/>
    <property type="molecule type" value="Genomic_DNA"/>
</dbReference>
<accession>A0A1A9KH04</accession>
<sequence>MSCTISFMTNQAPGEDRRATVRGTQPRRPVTWSASVWMIAPNGEKTTHSITVPGCTAADLVPAIGERIDDLAAENGNTCIQFGWTACAHGGRKPRRGGRRK</sequence>
<gene>
    <name evidence="2" type="ORF">A9C11_23785</name>
</gene>
<dbReference type="Proteomes" id="UP000077748">
    <property type="component" value="Chromosome"/>
</dbReference>
<proteinExistence type="predicted"/>
<evidence type="ECO:0000313" key="2">
    <source>
        <dbReference type="EMBL" id="ANI16805.1"/>
    </source>
</evidence>